<dbReference type="EMBL" id="JAAVTK010000001">
    <property type="protein sequence ID" value="NKI87696.1"/>
    <property type="molecule type" value="Genomic_DNA"/>
</dbReference>
<protein>
    <submittedName>
        <fullName evidence="1">Uncharacterized protein</fullName>
    </submittedName>
</protein>
<gene>
    <name evidence="1" type="ORF">HBN54_000275</name>
</gene>
<reference evidence="1 2" key="1">
    <citation type="submission" date="2020-03" db="EMBL/GenBank/DDBJ databases">
        <title>Genomic Encyclopedia of Type Strains, Phase IV (KMG-V): Genome sequencing to study the core and pangenomes of soil and plant-associated prokaryotes.</title>
        <authorList>
            <person name="Whitman W."/>
        </authorList>
    </citation>
    <scope>NUCLEOTIDE SEQUENCE [LARGE SCALE GENOMIC DNA]</scope>
    <source>
        <strain evidence="1 2">1B</strain>
    </source>
</reference>
<accession>A0ABX1HFA9</accession>
<evidence type="ECO:0000313" key="1">
    <source>
        <dbReference type="EMBL" id="NKI87696.1"/>
    </source>
</evidence>
<organism evidence="1 2">
    <name type="scientific">Hymenobacter artigasi</name>
    <dbReference type="NCBI Taxonomy" id="2719616"/>
    <lineage>
        <taxon>Bacteria</taxon>
        <taxon>Pseudomonadati</taxon>
        <taxon>Bacteroidota</taxon>
        <taxon>Cytophagia</taxon>
        <taxon>Cytophagales</taxon>
        <taxon>Hymenobacteraceae</taxon>
        <taxon>Hymenobacter</taxon>
    </lineage>
</organism>
<name>A0ABX1HFA9_9BACT</name>
<proteinExistence type="predicted"/>
<sequence length="32" mass="3918">MPGFPMTTLHHVFFTYCYYYFYLKKPALCCQC</sequence>
<comment type="caution">
    <text evidence="1">The sequence shown here is derived from an EMBL/GenBank/DDBJ whole genome shotgun (WGS) entry which is preliminary data.</text>
</comment>
<dbReference type="Proteomes" id="UP000717634">
    <property type="component" value="Unassembled WGS sequence"/>
</dbReference>
<evidence type="ECO:0000313" key="2">
    <source>
        <dbReference type="Proteomes" id="UP000717634"/>
    </source>
</evidence>
<keyword evidence="2" id="KW-1185">Reference proteome</keyword>